<comment type="caution">
    <text evidence="3">The sequence shown here is derived from an EMBL/GenBank/DDBJ whole genome shotgun (WGS) entry which is preliminary data.</text>
</comment>
<dbReference type="PANTHER" id="PTHR47800:SF5">
    <property type="entry name" value="FER-1-LIKE PROTEIN 6"/>
    <property type="match status" value="1"/>
</dbReference>
<feature type="compositionally biased region" description="Basic and acidic residues" evidence="1">
    <location>
        <begin position="9"/>
        <end position="20"/>
    </location>
</feature>
<dbReference type="PROSITE" id="PS50004">
    <property type="entry name" value="C2"/>
    <property type="match status" value="1"/>
</dbReference>
<feature type="region of interest" description="Disordered" evidence="1">
    <location>
        <begin position="548"/>
        <end position="609"/>
    </location>
</feature>
<name>A0AAE8M453_9HYPO</name>
<feature type="compositionally biased region" description="Basic and acidic residues" evidence="1">
    <location>
        <begin position="576"/>
        <end position="593"/>
    </location>
</feature>
<proteinExistence type="predicted"/>
<evidence type="ECO:0000313" key="3">
    <source>
        <dbReference type="EMBL" id="SPJ73433.1"/>
    </source>
</evidence>
<reference evidence="3" key="1">
    <citation type="submission" date="2018-03" db="EMBL/GenBank/DDBJ databases">
        <authorList>
            <person name="Guldener U."/>
        </authorList>
    </citation>
    <scope>NUCLEOTIDE SEQUENCE</scope>
</reference>
<feature type="compositionally biased region" description="Polar residues" evidence="1">
    <location>
        <begin position="21"/>
        <end position="46"/>
    </location>
</feature>
<dbReference type="SMART" id="SM00239">
    <property type="entry name" value="C2"/>
    <property type="match status" value="1"/>
</dbReference>
<dbReference type="Proteomes" id="UP001187734">
    <property type="component" value="Unassembled WGS sequence"/>
</dbReference>
<feature type="region of interest" description="Disordered" evidence="1">
    <location>
        <begin position="1"/>
        <end position="62"/>
    </location>
</feature>
<evidence type="ECO:0000256" key="1">
    <source>
        <dbReference type="SAM" id="MobiDB-lite"/>
    </source>
</evidence>
<dbReference type="EMBL" id="ONZP01000094">
    <property type="protein sequence ID" value="SPJ73433.1"/>
    <property type="molecule type" value="Genomic_DNA"/>
</dbReference>
<dbReference type="Gene3D" id="2.60.40.150">
    <property type="entry name" value="C2 domain"/>
    <property type="match status" value="1"/>
</dbReference>
<feature type="compositionally biased region" description="Polar residues" evidence="1">
    <location>
        <begin position="450"/>
        <end position="459"/>
    </location>
</feature>
<accession>A0AAE8M453</accession>
<dbReference type="InterPro" id="IPR000008">
    <property type="entry name" value="C2_dom"/>
</dbReference>
<sequence>MAAPISNTHGDRQANGHDETATATPNGNEVSPKRTNGAQKVQNGQENGHDHHTMKHPTKIGTGLKDRVHQITKGPPGGFDPTPLPDAPQGYTIRFIFHGASNLAPGDFVTASSDPFLHATLKGTQPKRHKEDPDLVHRTKTIRKTTEPQWEDEWVVANVPPTGFTLKCRMYDEDFPDHDDRLGNVTIKVPRITPDWRGVPAPGQVYEGKKRMISKRAYLAKAITSVASHNAHMTPLLRLSMELLGPSDPPYAQMYTVGPTTWVKHFSPLIGRIAGVKVNANAEDDARVDRDQQVDQNGKKKGRTQKYDFQANEMQLQGPVPPKLYHRFVEFRPIIASIYSSAGLRGTILNKALHGQHRRVYNFNASTEYGSYDACTPEASDQFLKLVHYDEGGRTFTYVLTLDGMFRFTETGKEFGIDMLSKHTMHSDVETYIACSGEFFIRRLKRPLSSDSVHPQTKTHPQEPIPGGPPNEHPPHDPAYYQLIIDNDSGTYRPDKSTLPYLKQFLEKNFPGLGIVTMHWEDQELQDMKENQRNVKKREGRMVNMVMNRSQSSISSAESELDDREESWQQGHKSKRETAYEALEDPHKVKDAVKSLVPGMKSERGESSK</sequence>
<dbReference type="Pfam" id="PF00168">
    <property type="entry name" value="C2"/>
    <property type="match status" value="1"/>
</dbReference>
<feature type="region of interest" description="Disordered" evidence="1">
    <location>
        <begin position="450"/>
        <end position="477"/>
    </location>
</feature>
<evidence type="ECO:0000259" key="2">
    <source>
        <dbReference type="PROSITE" id="PS50004"/>
    </source>
</evidence>
<feature type="compositionally biased region" description="Pro residues" evidence="1">
    <location>
        <begin position="463"/>
        <end position="472"/>
    </location>
</feature>
<feature type="domain" description="C2" evidence="2">
    <location>
        <begin position="75"/>
        <end position="203"/>
    </location>
</feature>
<dbReference type="PANTHER" id="PTHR47800">
    <property type="entry name" value="C2 DOMAIN-CONTAINING PROTEIN"/>
    <property type="match status" value="1"/>
</dbReference>
<protein>
    <submittedName>
        <fullName evidence="3">Related to C2 domain protein</fullName>
    </submittedName>
</protein>
<keyword evidence="4" id="KW-1185">Reference proteome</keyword>
<dbReference type="SUPFAM" id="SSF49562">
    <property type="entry name" value="C2 domain (Calcium/lipid-binding domain, CaLB)"/>
    <property type="match status" value="1"/>
</dbReference>
<gene>
    <name evidence="3" type="ORF">FTOL_03163</name>
</gene>
<dbReference type="AlphaFoldDB" id="A0AAE8M453"/>
<dbReference type="GO" id="GO:0010628">
    <property type="term" value="P:positive regulation of gene expression"/>
    <property type="evidence" value="ECO:0007669"/>
    <property type="project" value="TreeGrafter"/>
</dbReference>
<organism evidence="3 4">
    <name type="scientific">Fusarium torulosum</name>
    <dbReference type="NCBI Taxonomy" id="33205"/>
    <lineage>
        <taxon>Eukaryota</taxon>
        <taxon>Fungi</taxon>
        <taxon>Dikarya</taxon>
        <taxon>Ascomycota</taxon>
        <taxon>Pezizomycotina</taxon>
        <taxon>Sordariomycetes</taxon>
        <taxon>Hypocreomycetidae</taxon>
        <taxon>Hypocreales</taxon>
        <taxon>Nectriaceae</taxon>
        <taxon>Fusarium</taxon>
    </lineage>
</organism>
<evidence type="ECO:0000313" key="4">
    <source>
        <dbReference type="Proteomes" id="UP001187734"/>
    </source>
</evidence>
<dbReference type="InterPro" id="IPR035892">
    <property type="entry name" value="C2_domain_sf"/>
</dbReference>